<keyword evidence="1" id="KW-0862">Zinc</keyword>
<evidence type="ECO:0000313" key="3">
    <source>
        <dbReference type="EMBL" id="CAG5153590.1"/>
    </source>
</evidence>
<dbReference type="Gene3D" id="3.30.160.60">
    <property type="entry name" value="Classic Zinc Finger"/>
    <property type="match status" value="1"/>
</dbReference>
<dbReference type="OrthoDB" id="2687452at2759"/>
<dbReference type="Pfam" id="PF00096">
    <property type="entry name" value="zf-C2H2"/>
    <property type="match status" value="1"/>
</dbReference>
<feature type="domain" description="C2H2-type" evidence="2">
    <location>
        <begin position="189"/>
        <end position="218"/>
    </location>
</feature>
<accession>A0A8J2HWK0</accession>
<comment type="caution">
    <text evidence="3">The sequence shown here is derived from an EMBL/GenBank/DDBJ whole genome shotgun (WGS) entry which is preliminary data.</text>
</comment>
<dbReference type="SMART" id="SM00355">
    <property type="entry name" value="ZnF_C2H2"/>
    <property type="match status" value="2"/>
</dbReference>
<name>A0A8J2HWK0_9PLEO</name>
<sequence>MNPLDTEEQCDHSMPTAWQNLQLTNYAFLPVTVQADTLWASVFPDARLGHAYPQELSNATTNEAPFDYQGYLPAVPAQGSYDPLNLYDLTIINTQQTHLGNVNTLEDWTLSDESIVPSVGNSFLTSMLPQPSPFLTQPFYPAGVAGPGHAFQPIAPAAVAAAQPNVVVPPSLPSGVHAEVHRRIIETRIRCTVGGCTKTFRRPGDHRRHMRKHQDPELKCIVNDCDMKFYRLDKLRDHIRQSHKMVL</sequence>
<evidence type="ECO:0000256" key="1">
    <source>
        <dbReference type="PROSITE-ProRule" id="PRU00042"/>
    </source>
</evidence>
<dbReference type="RefSeq" id="XP_043166784.1">
    <property type="nucleotide sequence ID" value="XM_043310849.1"/>
</dbReference>
<dbReference type="AlphaFoldDB" id="A0A8J2HWK0"/>
<reference evidence="3" key="1">
    <citation type="submission" date="2021-05" db="EMBL/GenBank/DDBJ databases">
        <authorList>
            <person name="Stam R."/>
        </authorList>
    </citation>
    <scope>NUCLEOTIDE SEQUENCE</scope>
    <source>
        <strain evidence="3">CS162</strain>
    </source>
</reference>
<dbReference type="InterPro" id="IPR013087">
    <property type="entry name" value="Znf_C2H2_type"/>
</dbReference>
<evidence type="ECO:0000313" key="4">
    <source>
        <dbReference type="Proteomes" id="UP000676310"/>
    </source>
</evidence>
<dbReference type="GO" id="GO:0008270">
    <property type="term" value="F:zinc ion binding"/>
    <property type="evidence" value="ECO:0007669"/>
    <property type="project" value="UniProtKB-KW"/>
</dbReference>
<dbReference type="PROSITE" id="PS00028">
    <property type="entry name" value="ZINC_FINGER_C2H2_1"/>
    <property type="match status" value="2"/>
</dbReference>
<dbReference type="SUPFAM" id="SSF57667">
    <property type="entry name" value="beta-beta-alpha zinc fingers"/>
    <property type="match status" value="1"/>
</dbReference>
<gene>
    <name evidence="3" type="ORF">ALTATR162_LOCUS3243</name>
</gene>
<dbReference type="Proteomes" id="UP000676310">
    <property type="component" value="Unassembled WGS sequence"/>
</dbReference>
<dbReference type="InterPro" id="IPR036236">
    <property type="entry name" value="Znf_C2H2_sf"/>
</dbReference>
<evidence type="ECO:0000259" key="2">
    <source>
        <dbReference type="PROSITE" id="PS50157"/>
    </source>
</evidence>
<keyword evidence="1" id="KW-0863">Zinc-finger</keyword>
<keyword evidence="1" id="KW-0479">Metal-binding</keyword>
<protein>
    <recommendedName>
        <fullName evidence="2">C2H2-type domain-containing protein</fullName>
    </recommendedName>
</protein>
<dbReference type="GeneID" id="67014778"/>
<keyword evidence="4" id="KW-1185">Reference proteome</keyword>
<dbReference type="EMBL" id="CAJRGZ010000016">
    <property type="protein sequence ID" value="CAG5153590.1"/>
    <property type="molecule type" value="Genomic_DNA"/>
</dbReference>
<dbReference type="PROSITE" id="PS50157">
    <property type="entry name" value="ZINC_FINGER_C2H2_2"/>
    <property type="match status" value="1"/>
</dbReference>
<organism evidence="3 4">
    <name type="scientific">Alternaria atra</name>
    <dbReference type="NCBI Taxonomy" id="119953"/>
    <lineage>
        <taxon>Eukaryota</taxon>
        <taxon>Fungi</taxon>
        <taxon>Dikarya</taxon>
        <taxon>Ascomycota</taxon>
        <taxon>Pezizomycotina</taxon>
        <taxon>Dothideomycetes</taxon>
        <taxon>Pleosporomycetidae</taxon>
        <taxon>Pleosporales</taxon>
        <taxon>Pleosporineae</taxon>
        <taxon>Pleosporaceae</taxon>
        <taxon>Alternaria</taxon>
        <taxon>Alternaria sect. Ulocladioides</taxon>
    </lineage>
</organism>
<proteinExistence type="predicted"/>